<feature type="domain" description="DIX" evidence="6">
    <location>
        <begin position="2"/>
        <end position="55"/>
    </location>
</feature>
<keyword evidence="8" id="KW-1185">Reference proteome</keyword>
<evidence type="ECO:0000313" key="7">
    <source>
        <dbReference type="Ensembl" id="ENSHBUP00000031358.1"/>
    </source>
</evidence>
<dbReference type="GO" id="GO:0005109">
    <property type="term" value="F:frizzled binding"/>
    <property type="evidence" value="ECO:0007669"/>
    <property type="project" value="TreeGrafter"/>
</dbReference>
<dbReference type="InterPro" id="IPR038207">
    <property type="entry name" value="DIX_dom_sf"/>
</dbReference>
<dbReference type="Pfam" id="PF00778">
    <property type="entry name" value="DIX"/>
    <property type="match status" value="1"/>
</dbReference>
<dbReference type="STRING" id="8153.ENSHBUP00000031358"/>
<proteinExistence type="predicted"/>
<dbReference type="AlphaFoldDB" id="A0A3Q3CUY2"/>
<dbReference type="GeneTree" id="ENSGT01020000230608"/>
<dbReference type="Gene3D" id="2.40.240.130">
    <property type="match status" value="1"/>
</dbReference>
<dbReference type="PROSITE" id="PS50841">
    <property type="entry name" value="DIX"/>
    <property type="match status" value="1"/>
</dbReference>
<dbReference type="OMA" id="HALNKPN"/>
<name>A0A3Q3CUY2_HAPBU</name>
<dbReference type="GO" id="GO:0005829">
    <property type="term" value="C:cytosol"/>
    <property type="evidence" value="ECO:0007669"/>
    <property type="project" value="TreeGrafter"/>
</dbReference>
<comment type="subcellular location">
    <subcellularLocation>
        <location evidence="1">Cytoplasm</location>
    </subcellularLocation>
</comment>
<keyword evidence="3" id="KW-0963">Cytoplasm</keyword>
<evidence type="ECO:0000259" key="6">
    <source>
        <dbReference type="PROSITE" id="PS50841"/>
    </source>
</evidence>
<dbReference type="InterPro" id="IPR029071">
    <property type="entry name" value="Ubiquitin-like_domsf"/>
</dbReference>
<evidence type="ECO:0000256" key="3">
    <source>
        <dbReference type="ARBA" id="ARBA00022490"/>
    </source>
</evidence>
<dbReference type="PANTHER" id="PTHR10878">
    <property type="entry name" value="SEGMENT POLARITY PROTEIN DISHEVELLED"/>
    <property type="match status" value="1"/>
</dbReference>
<organism evidence="7 8">
    <name type="scientific">Haplochromis burtoni</name>
    <name type="common">Burton's mouthbrooder</name>
    <name type="synonym">Chromis burtoni</name>
    <dbReference type="NCBI Taxonomy" id="8153"/>
    <lineage>
        <taxon>Eukaryota</taxon>
        <taxon>Metazoa</taxon>
        <taxon>Chordata</taxon>
        <taxon>Craniata</taxon>
        <taxon>Vertebrata</taxon>
        <taxon>Euteleostomi</taxon>
        <taxon>Actinopterygii</taxon>
        <taxon>Neopterygii</taxon>
        <taxon>Teleostei</taxon>
        <taxon>Neoteleostei</taxon>
        <taxon>Acanthomorphata</taxon>
        <taxon>Ovalentaria</taxon>
        <taxon>Cichlomorphae</taxon>
        <taxon>Cichliformes</taxon>
        <taxon>Cichlidae</taxon>
        <taxon>African cichlids</taxon>
        <taxon>Pseudocrenilabrinae</taxon>
        <taxon>Haplochromini</taxon>
        <taxon>Haplochromis</taxon>
    </lineage>
</organism>
<dbReference type="FunFam" id="2.40.240.130:FF:000001">
    <property type="entry name" value="Segment polarity protein dishevelled homolog DVL-1"/>
    <property type="match status" value="1"/>
</dbReference>
<keyword evidence="2" id="KW-0217">Developmental protein</keyword>
<dbReference type="PANTHER" id="PTHR10878:SF6">
    <property type="entry name" value="SEGMENT POLARITY PROTEIN DISHEVELLED HOMOLOG DVL-3"/>
    <property type="match status" value="1"/>
</dbReference>
<keyword evidence="4 5" id="KW-0879">Wnt signaling pathway</keyword>
<dbReference type="GO" id="GO:0060070">
    <property type="term" value="P:canonical Wnt signaling pathway"/>
    <property type="evidence" value="ECO:0007669"/>
    <property type="project" value="TreeGrafter"/>
</dbReference>
<evidence type="ECO:0000313" key="8">
    <source>
        <dbReference type="Proteomes" id="UP000264840"/>
    </source>
</evidence>
<evidence type="ECO:0000256" key="2">
    <source>
        <dbReference type="ARBA" id="ARBA00022473"/>
    </source>
</evidence>
<evidence type="ECO:0000256" key="1">
    <source>
        <dbReference type="ARBA" id="ARBA00004496"/>
    </source>
</evidence>
<protein>
    <recommendedName>
        <fullName evidence="6">DIX domain-containing protein</fullName>
    </recommendedName>
</protein>
<dbReference type="InterPro" id="IPR001158">
    <property type="entry name" value="DIX"/>
</dbReference>
<dbReference type="Ensembl" id="ENSHBUT00000023280.1">
    <property type="protein sequence ID" value="ENSHBUP00000031358.1"/>
    <property type="gene ID" value="ENSHBUG00000017008.1"/>
</dbReference>
<evidence type="ECO:0000256" key="5">
    <source>
        <dbReference type="PROSITE-ProRule" id="PRU00069"/>
    </source>
</evidence>
<reference evidence="7" key="1">
    <citation type="submission" date="2025-08" db="UniProtKB">
        <authorList>
            <consortium name="Ensembl"/>
        </authorList>
    </citation>
    <scope>IDENTIFICATION</scope>
</reference>
<dbReference type="SUPFAM" id="SSF54236">
    <property type="entry name" value="Ubiquitin-like"/>
    <property type="match status" value="1"/>
</dbReference>
<dbReference type="Proteomes" id="UP000264840">
    <property type="component" value="Unplaced"/>
</dbReference>
<reference evidence="7" key="2">
    <citation type="submission" date="2025-09" db="UniProtKB">
        <authorList>
            <consortium name="Ensembl"/>
        </authorList>
    </citation>
    <scope>IDENTIFICATION</scope>
</reference>
<dbReference type="SMART" id="SM00021">
    <property type="entry name" value="DAX"/>
    <property type="match status" value="1"/>
</dbReference>
<accession>A0A3Q3CUY2</accession>
<sequence>MAEETRVIYHLEDQDTPYLVRINVPAERVTLADFKHVLNKPNVKFFFKSVDDDFG</sequence>
<dbReference type="InterPro" id="IPR015506">
    <property type="entry name" value="Dsh/Dvl-rel"/>
</dbReference>
<evidence type="ECO:0000256" key="4">
    <source>
        <dbReference type="ARBA" id="ARBA00022687"/>
    </source>
</evidence>